<comment type="caution">
    <text evidence="2">The sequence shown here is derived from an EMBL/GenBank/DDBJ whole genome shotgun (WGS) entry which is preliminary data.</text>
</comment>
<organism evidence="2 3">
    <name type="scientific">Antricoccus suffuscus</name>
    <dbReference type="NCBI Taxonomy" id="1629062"/>
    <lineage>
        <taxon>Bacteria</taxon>
        <taxon>Bacillati</taxon>
        <taxon>Actinomycetota</taxon>
        <taxon>Actinomycetes</taxon>
        <taxon>Geodermatophilales</taxon>
        <taxon>Antricoccaceae</taxon>
        <taxon>Antricoccus</taxon>
    </lineage>
</organism>
<name>A0A2T1A1N5_9ACTN</name>
<dbReference type="AlphaFoldDB" id="A0A2T1A1N5"/>
<protein>
    <submittedName>
        <fullName evidence="2">Acyl carrier protein</fullName>
    </submittedName>
</protein>
<dbReference type="SUPFAM" id="SSF47336">
    <property type="entry name" value="ACP-like"/>
    <property type="match status" value="1"/>
</dbReference>
<evidence type="ECO:0000313" key="2">
    <source>
        <dbReference type="EMBL" id="PRZ42506.1"/>
    </source>
</evidence>
<dbReference type="PROSITE" id="PS50075">
    <property type="entry name" value="CARRIER"/>
    <property type="match status" value="1"/>
</dbReference>
<dbReference type="EMBL" id="PVUE01000005">
    <property type="protein sequence ID" value="PRZ42506.1"/>
    <property type="molecule type" value="Genomic_DNA"/>
</dbReference>
<keyword evidence="3" id="KW-1185">Reference proteome</keyword>
<proteinExistence type="predicted"/>
<dbReference type="NCBIfam" id="NF005480">
    <property type="entry name" value="PRK07081.1"/>
    <property type="match status" value="1"/>
</dbReference>
<dbReference type="Proteomes" id="UP000237752">
    <property type="component" value="Unassembled WGS sequence"/>
</dbReference>
<evidence type="ECO:0000259" key="1">
    <source>
        <dbReference type="PROSITE" id="PS50075"/>
    </source>
</evidence>
<evidence type="ECO:0000313" key="3">
    <source>
        <dbReference type="Proteomes" id="UP000237752"/>
    </source>
</evidence>
<feature type="domain" description="Carrier" evidence="1">
    <location>
        <begin position="2"/>
        <end position="80"/>
    </location>
</feature>
<gene>
    <name evidence="2" type="ORF">CLV47_105128</name>
</gene>
<dbReference type="InterPro" id="IPR036736">
    <property type="entry name" value="ACP-like_sf"/>
</dbReference>
<accession>A0A2T1A1N5</accession>
<dbReference type="Gene3D" id="1.10.1200.10">
    <property type="entry name" value="ACP-like"/>
    <property type="match status" value="1"/>
</dbReference>
<reference evidence="2 3" key="1">
    <citation type="submission" date="2018-03" db="EMBL/GenBank/DDBJ databases">
        <title>Genomic Encyclopedia of Archaeal and Bacterial Type Strains, Phase II (KMG-II): from individual species to whole genera.</title>
        <authorList>
            <person name="Goeker M."/>
        </authorList>
    </citation>
    <scope>NUCLEOTIDE SEQUENCE [LARGE SCALE GENOMIC DNA]</scope>
    <source>
        <strain evidence="2 3">DSM 100065</strain>
    </source>
</reference>
<dbReference type="InterPro" id="IPR009081">
    <property type="entry name" value="PP-bd_ACP"/>
</dbReference>
<dbReference type="Pfam" id="PF00550">
    <property type="entry name" value="PP-binding"/>
    <property type="match status" value="1"/>
</dbReference>
<sequence length="87" mass="9281">MDPMDADVRSVLSAHGRLPIDVDTLSADADLYRAGLTSHASVNVMLALEDTFDVEFPDSMLRKSTFESITAITAALTQLGAATPSRV</sequence>
<dbReference type="OrthoDB" id="7284767at2"/>